<proteinExistence type="predicted"/>
<feature type="signal peptide" evidence="1">
    <location>
        <begin position="1"/>
        <end position="21"/>
    </location>
</feature>
<dbReference type="InterPro" id="IPR022269">
    <property type="entry name" value="SO_2930-like_C"/>
</dbReference>
<dbReference type="NCBIfam" id="TIGR03806">
    <property type="entry name" value="chp_HNE_0200"/>
    <property type="match status" value="1"/>
</dbReference>
<reference evidence="2 3" key="1">
    <citation type="submission" date="2023-06" db="EMBL/GenBank/DDBJ databases">
        <title>Pelomonas sp. PFR6 16S ribosomal RNA gene Genome sequencing and assembly.</title>
        <authorList>
            <person name="Woo H."/>
        </authorList>
    </citation>
    <scope>NUCLEOTIDE SEQUENCE [LARGE SCALE GENOMIC DNA]</scope>
    <source>
        <strain evidence="2 3">PFR6</strain>
    </source>
</reference>
<dbReference type="RefSeq" id="WP_290361206.1">
    <property type="nucleotide sequence ID" value="NZ_JAUHHC010000006.1"/>
</dbReference>
<dbReference type="Proteomes" id="UP001228044">
    <property type="component" value="Unassembled WGS sequence"/>
</dbReference>
<dbReference type="PROSITE" id="PS51257">
    <property type="entry name" value="PROKAR_LIPOPROTEIN"/>
    <property type="match status" value="1"/>
</dbReference>
<dbReference type="EMBL" id="JAUHHC010000006">
    <property type="protein sequence ID" value="MDN3922896.1"/>
    <property type="molecule type" value="Genomic_DNA"/>
</dbReference>
<name>A0ABT8DZ67_9BURK</name>
<comment type="caution">
    <text evidence="2">The sequence shown here is derived from an EMBL/GenBank/DDBJ whole genome shotgun (WGS) entry which is preliminary data.</text>
</comment>
<keyword evidence="3" id="KW-1185">Reference proteome</keyword>
<keyword evidence="1" id="KW-0732">Signal</keyword>
<protein>
    <submittedName>
        <fullName evidence="2">SO2930 family diheme c-type cytochrome</fullName>
    </submittedName>
</protein>
<evidence type="ECO:0000313" key="2">
    <source>
        <dbReference type="EMBL" id="MDN3922896.1"/>
    </source>
</evidence>
<evidence type="ECO:0000256" key="1">
    <source>
        <dbReference type="SAM" id="SignalP"/>
    </source>
</evidence>
<accession>A0ABT8DZ67</accession>
<feature type="chain" id="PRO_5045919018" evidence="1">
    <location>
        <begin position="22"/>
        <end position="384"/>
    </location>
</feature>
<sequence length="384" mass="42143">MLKSLYGWRSLLGALALSGLAACSKPPEPVAFIAEGRPAKLSDWHVLRADGGKLKLNTGVMPYELNTPLFSDHAHKLRTVWMPQGQRAKFSELEVFDLPVGTIISKTFYYPKGEGQTLLQTHSDSSAELKDGALDLSRVRLVETRILVRRADGWAALPYVWNAEQTEAELARTGDQLQLTLQDAAGKRQSFPYVVPNENQCASCHMVKLKSKEVQPIGLKARHLNRDFVYQGSSENQLAHMVKAGYLGGLPEDLAGVQKAANWLDKTQPLEARARAYLDINCAHCHNPRGPASNTALNLEPFLAPDRHLGLCKPPVAAGKGTGDRLFGIVPGKPDESIMSFRLASQEGGVMMPELGRSTVHEEGMQLIREWIAALPGRCNEATH</sequence>
<gene>
    <name evidence="2" type="ORF">QWJ38_21600</name>
</gene>
<evidence type="ECO:0000313" key="3">
    <source>
        <dbReference type="Proteomes" id="UP001228044"/>
    </source>
</evidence>
<organism evidence="2 3">
    <name type="scientific">Roseateles violae</name>
    <dbReference type="NCBI Taxonomy" id="3058042"/>
    <lineage>
        <taxon>Bacteria</taxon>
        <taxon>Pseudomonadati</taxon>
        <taxon>Pseudomonadota</taxon>
        <taxon>Betaproteobacteria</taxon>
        <taxon>Burkholderiales</taxon>
        <taxon>Sphaerotilaceae</taxon>
        <taxon>Roseateles</taxon>
    </lineage>
</organism>